<accession>A0ABV0CRF6</accession>
<dbReference type="RefSeq" id="WP_346790939.1">
    <property type="nucleotide sequence ID" value="NZ_JAYFSJ010000026.1"/>
</dbReference>
<dbReference type="SUPFAM" id="SSF47413">
    <property type="entry name" value="lambda repressor-like DNA-binding domains"/>
    <property type="match status" value="1"/>
</dbReference>
<comment type="caution">
    <text evidence="1">The sequence shown here is derived from an EMBL/GenBank/DDBJ whole genome shotgun (WGS) entry which is preliminary data.</text>
</comment>
<evidence type="ECO:0000313" key="1">
    <source>
        <dbReference type="EMBL" id="MEN7433747.1"/>
    </source>
</evidence>
<evidence type="ECO:0000313" key="2">
    <source>
        <dbReference type="Proteomes" id="UP001405405"/>
    </source>
</evidence>
<dbReference type="InterPro" id="IPR010982">
    <property type="entry name" value="Lambda_DNA-bd_dom_sf"/>
</dbReference>
<sequence length="144" mass="15682">MKLSVDYLQDAIEKLGDMSQNKKAEKMGLNGNTLSQYMTGARIMDDYACIMVAQVLGIDGMEVIAAAQMEREKNLDKKAFWEDFRKKLGVKLGITGLGMALIVGSLTPSNAYAAGIHANTISCVESAFQIYIMSNPAWSGFSSK</sequence>
<proteinExistence type="predicted"/>
<evidence type="ECO:0008006" key="3">
    <source>
        <dbReference type="Google" id="ProtNLM"/>
    </source>
</evidence>
<gene>
    <name evidence="1" type="ORF">VA599_23665</name>
</gene>
<dbReference type="Gene3D" id="1.10.260.40">
    <property type="entry name" value="lambda repressor-like DNA-binding domains"/>
    <property type="match status" value="1"/>
</dbReference>
<keyword evidence="2" id="KW-1185">Reference proteome</keyword>
<name>A0ABV0CRF6_9NEIS</name>
<organism evidence="1 2">
    <name type="scientific">Chromobacterium indicum</name>
    <dbReference type="NCBI Taxonomy" id="3110228"/>
    <lineage>
        <taxon>Bacteria</taxon>
        <taxon>Pseudomonadati</taxon>
        <taxon>Pseudomonadota</taxon>
        <taxon>Betaproteobacteria</taxon>
        <taxon>Neisseriales</taxon>
        <taxon>Chromobacteriaceae</taxon>
        <taxon>Chromobacterium</taxon>
    </lineage>
</organism>
<dbReference type="EMBL" id="JAYFSJ010000026">
    <property type="protein sequence ID" value="MEN7433747.1"/>
    <property type="molecule type" value="Genomic_DNA"/>
</dbReference>
<dbReference type="CDD" id="cd00093">
    <property type="entry name" value="HTH_XRE"/>
    <property type="match status" value="1"/>
</dbReference>
<dbReference type="Proteomes" id="UP001405405">
    <property type="component" value="Unassembled WGS sequence"/>
</dbReference>
<dbReference type="InterPro" id="IPR001387">
    <property type="entry name" value="Cro/C1-type_HTH"/>
</dbReference>
<reference evidence="1 2" key="1">
    <citation type="submission" date="2023-12" db="EMBL/GenBank/DDBJ databases">
        <title>Chromobacterium sp. strain TRC.1.1.SA producing antimicrobial pigment.</title>
        <authorList>
            <person name="Verma N."/>
            <person name="Choksket S."/>
            <person name="Pinnaka A.K."/>
            <person name="Korpole S."/>
        </authorList>
    </citation>
    <scope>NUCLEOTIDE SEQUENCE [LARGE SCALE GENOMIC DNA]</scope>
    <source>
        <strain evidence="1 2">TRC1.1.SA</strain>
    </source>
</reference>
<protein>
    <recommendedName>
        <fullName evidence="3">HTH cro/C1-type domain-containing protein</fullName>
    </recommendedName>
</protein>